<dbReference type="KEGG" id="bcv:Bcav_0930"/>
<dbReference type="STRING" id="471853.Bcav_0930"/>
<dbReference type="HOGENOM" id="CLU_141082_0_0_11"/>
<dbReference type="GO" id="GO:0016491">
    <property type="term" value="F:oxidoreductase activity"/>
    <property type="evidence" value="ECO:0007669"/>
    <property type="project" value="InterPro"/>
</dbReference>
<evidence type="ECO:0000313" key="2">
    <source>
        <dbReference type="Proteomes" id="UP000007962"/>
    </source>
</evidence>
<dbReference type="InterPro" id="IPR004378">
    <property type="entry name" value="F420H2_quin_Rdtase"/>
</dbReference>
<dbReference type="OrthoDB" id="3778270at2"/>
<dbReference type="AlphaFoldDB" id="C5BZL9"/>
<proteinExistence type="predicted"/>
<dbReference type="Gene3D" id="2.30.110.10">
    <property type="entry name" value="Electron Transport, Fmn-binding Protein, Chain A"/>
    <property type="match status" value="1"/>
</dbReference>
<dbReference type="RefSeq" id="WP_012725971.1">
    <property type="nucleotide sequence ID" value="NC_012669.1"/>
</dbReference>
<reference evidence="1 2" key="1">
    <citation type="journal article" date="2009" name="Stand. Genomic Sci.">
        <title>Complete genome sequence of Beutenbergia cavernae type strain (HKI 0122).</title>
        <authorList>
            <person name="Land M."/>
            <person name="Pukall R."/>
            <person name="Abt B."/>
            <person name="Goker M."/>
            <person name="Rohde M."/>
            <person name="Glavina Del Rio T."/>
            <person name="Tice H."/>
            <person name="Copeland A."/>
            <person name="Cheng J.F."/>
            <person name="Lucas S."/>
            <person name="Chen F."/>
            <person name="Nolan M."/>
            <person name="Bruce D."/>
            <person name="Goodwin L."/>
            <person name="Pitluck S."/>
            <person name="Ivanova N."/>
            <person name="Mavromatis K."/>
            <person name="Ovchinnikova G."/>
            <person name="Pati A."/>
            <person name="Chen A."/>
            <person name="Palaniappan K."/>
            <person name="Hauser L."/>
            <person name="Chang Y.J."/>
            <person name="Jefferies C.C."/>
            <person name="Saunders E."/>
            <person name="Brettin T."/>
            <person name="Detter J.C."/>
            <person name="Han C."/>
            <person name="Chain P."/>
            <person name="Bristow J."/>
            <person name="Eisen J.A."/>
            <person name="Markowitz V."/>
            <person name="Hugenholtz P."/>
            <person name="Kyrpides N.C."/>
            <person name="Klenk H.P."/>
            <person name="Lapidus A."/>
        </authorList>
    </citation>
    <scope>NUCLEOTIDE SEQUENCE [LARGE SCALE GENOMIC DNA]</scope>
    <source>
        <strain evidence="2">ATCC BAA-8 / DSM 12333 / NBRC 16432</strain>
    </source>
</reference>
<protein>
    <recommendedName>
        <fullName evidence="3">Nitroreductase family deazaflavin-dependent oxidoreductase</fullName>
    </recommendedName>
</protein>
<accession>C5BZL9</accession>
<sequence length="128" mass="14466">MVLSRRVAELNKKALNRVMVHVAPRLPGFAVLHHRGRTSGARYDLPINVFVRGDRYVFALTYGSDTDWLKNVLAQGGAAITTRGRVVALTRPRVYTDVERRDVPAVPRWILGRVGVTEFLEMWRVPTA</sequence>
<dbReference type="EMBL" id="CP001618">
    <property type="protein sequence ID" value="ACQ79191.1"/>
    <property type="molecule type" value="Genomic_DNA"/>
</dbReference>
<dbReference type="InterPro" id="IPR012349">
    <property type="entry name" value="Split_barrel_FMN-bd"/>
</dbReference>
<organism evidence="1 2">
    <name type="scientific">Beutenbergia cavernae (strain ATCC BAA-8 / DSM 12333 / CCUG 43141 / JCM 11478 / NBRC 16432 / NCIMB 13614 / HKI 0122)</name>
    <dbReference type="NCBI Taxonomy" id="471853"/>
    <lineage>
        <taxon>Bacteria</taxon>
        <taxon>Bacillati</taxon>
        <taxon>Actinomycetota</taxon>
        <taxon>Actinomycetes</taxon>
        <taxon>Micrococcales</taxon>
        <taxon>Beutenbergiaceae</taxon>
        <taxon>Beutenbergia</taxon>
    </lineage>
</organism>
<gene>
    <name evidence="1" type="ordered locus">Bcav_0930</name>
</gene>
<dbReference type="eggNOG" id="ENOG5032Z8Q">
    <property type="taxonomic scope" value="Bacteria"/>
</dbReference>
<name>C5BZL9_BEUC1</name>
<keyword evidence="2" id="KW-1185">Reference proteome</keyword>
<dbReference type="Proteomes" id="UP000007962">
    <property type="component" value="Chromosome"/>
</dbReference>
<evidence type="ECO:0008006" key="3">
    <source>
        <dbReference type="Google" id="ProtNLM"/>
    </source>
</evidence>
<dbReference type="NCBIfam" id="TIGR00026">
    <property type="entry name" value="hi_GC_TIGR00026"/>
    <property type="match status" value="1"/>
</dbReference>
<evidence type="ECO:0000313" key="1">
    <source>
        <dbReference type="EMBL" id="ACQ79191.1"/>
    </source>
</evidence>